<proteinExistence type="inferred from homology"/>
<evidence type="ECO:0000256" key="3">
    <source>
        <dbReference type="ARBA" id="ARBA00022729"/>
    </source>
</evidence>
<dbReference type="EMBL" id="FORR01000012">
    <property type="protein sequence ID" value="SFJ53457.1"/>
    <property type="molecule type" value="Genomic_DNA"/>
</dbReference>
<name>A0A1I3S7C0_9BACL</name>
<dbReference type="PANTHER" id="PTHR30061">
    <property type="entry name" value="MALTOSE-BINDING PERIPLASMIC PROTEIN"/>
    <property type="match status" value="1"/>
</dbReference>
<evidence type="ECO:0000256" key="2">
    <source>
        <dbReference type="ARBA" id="ARBA00022448"/>
    </source>
</evidence>
<dbReference type="GO" id="GO:0042956">
    <property type="term" value="P:maltodextrin transmembrane transport"/>
    <property type="evidence" value="ECO:0007669"/>
    <property type="project" value="TreeGrafter"/>
</dbReference>
<sequence>MNRWKKGLAACLIMFLVFMTACSTGGKGEGETSKEGKVTIVWAYGKDNTGENKKIVEAFKKTHPNIDVKVKEMPSDTGQNHDQLVTMFSAKSSEIDVMNLDVIWPAEFASAGYLEPLDRFIEKDKVKLDEYIPGAVEAGKVNGQQYAIPRFVDAGLLFYRKDVISTPPKTWDELVQKAKEAKSQGKTKFGYLMQGKQYEGLVCNFLEFISSYGGQILDQNGNVAINTPESVKGLKKMVEVARSEFVPTNISTFTEEESHTAFIQGQSAMIRNWPYQYAIAQDAKQSKIVGKIDVAPLPKGDKKAAATLGGWMAGINKYSKHKKEAWEFLKFVAGAEGQKMSAVIGGKAPAYLPAYNDAEVQKASPLFSNKNFVNGISSAVPRPISPIYPKISDVIQIEVSKAITGKQSAEDAIKNIDAQLKKLVK</sequence>
<dbReference type="STRING" id="46223.SAMN05421852_1125"/>
<dbReference type="GO" id="GO:0015768">
    <property type="term" value="P:maltose transport"/>
    <property type="evidence" value="ECO:0007669"/>
    <property type="project" value="TreeGrafter"/>
</dbReference>
<keyword evidence="6" id="KW-1185">Reference proteome</keyword>
<reference evidence="5 6" key="1">
    <citation type="submission" date="2016-10" db="EMBL/GenBank/DDBJ databases">
        <authorList>
            <person name="de Groot N.N."/>
        </authorList>
    </citation>
    <scope>NUCLEOTIDE SEQUENCE [LARGE SCALE GENOMIC DNA]</scope>
    <source>
        <strain evidence="5 6">DSM 44778</strain>
    </source>
</reference>
<gene>
    <name evidence="5" type="ORF">SAMN05421852_1125</name>
</gene>
<dbReference type="Pfam" id="PF01547">
    <property type="entry name" value="SBP_bac_1"/>
    <property type="match status" value="1"/>
</dbReference>
<protein>
    <submittedName>
        <fullName evidence="5">Multiple sugar transport system substrate-binding protein</fullName>
    </submittedName>
</protein>
<accession>A0A1I3S7C0</accession>
<dbReference type="Gene3D" id="3.40.190.10">
    <property type="entry name" value="Periplasmic binding protein-like II"/>
    <property type="match status" value="2"/>
</dbReference>
<dbReference type="AlphaFoldDB" id="A0A1I3S7C0"/>
<keyword evidence="2" id="KW-0813">Transport</keyword>
<dbReference type="RefSeq" id="WP_093230607.1">
    <property type="nucleotide sequence ID" value="NZ_FORR01000012.1"/>
</dbReference>
<dbReference type="GO" id="GO:0055052">
    <property type="term" value="C:ATP-binding cassette (ABC) transporter complex, substrate-binding subunit-containing"/>
    <property type="evidence" value="ECO:0007669"/>
    <property type="project" value="TreeGrafter"/>
</dbReference>
<evidence type="ECO:0000313" key="6">
    <source>
        <dbReference type="Proteomes" id="UP000199545"/>
    </source>
</evidence>
<dbReference type="CDD" id="cd14750">
    <property type="entry name" value="PBP2_TMBP"/>
    <property type="match status" value="1"/>
</dbReference>
<evidence type="ECO:0000256" key="1">
    <source>
        <dbReference type="ARBA" id="ARBA00008520"/>
    </source>
</evidence>
<keyword evidence="5" id="KW-0762">Sugar transport</keyword>
<dbReference type="InterPro" id="IPR006059">
    <property type="entry name" value="SBP"/>
</dbReference>
<feature type="chain" id="PRO_5038770360" evidence="4">
    <location>
        <begin position="24"/>
        <end position="425"/>
    </location>
</feature>
<dbReference type="GO" id="GO:1901982">
    <property type="term" value="F:maltose binding"/>
    <property type="evidence" value="ECO:0007669"/>
    <property type="project" value="TreeGrafter"/>
</dbReference>
<dbReference type="OrthoDB" id="9808332at2"/>
<comment type="similarity">
    <text evidence="1">Belongs to the bacterial solute-binding protein 1 family.</text>
</comment>
<dbReference type="Proteomes" id="UP000199545">
    <property type="component" value="Unassembled WGS sequence"/>
</dbReference>
<evidence type="ECO:0000256" key="4">
    <source>
        <dbReference type="SAM" id="SignalP"/>
    </source>
</evidence>
<keyword evidence="3 4" id="KW-0732">Signal</keyword>
<dbReference type="PROSITE" id="PS51257">
    <property type="entry name" value="PROKAR_LIPOPROTEIN"/>
    <property type="match status" value="1"/>
</dbReference>
<dbReference type="PANTHER" id="PTHR30061:SF50">
    <property type="entry name" value="MALTOSE_MALTODEXTRIN-BINDING PERIPLASMIC PROTEIN"/>
    <property type="match status" value="1"/>
</dbReference>
<organism evidence="5 6">
    <name type="scientific">Thermoflavimicrobium dichotomicum</name>
    <dbReference type="NCBI Taxonomy" id="46223"/>
    <lineage>
        <taxon>Bacteria</taxon>
        <taxon>Bacillati</taxon>
        <taxon>Bacillota</taxon>
        <taxon>Bacilli</taxon>
        <taxon>Bacillales</taxon>
        <taxon>Thermoactinomycetaceae</taxon>
        <taxon>Thermoflavimicrobium</taxon>
    </lineage>
</organism>
<evidence type="ECO:0000313" key="5">
    <source>
        <dbReference type="EMBL" id="SFJ53457.1"/>
    </source>
</evidence>
<feature type="signal peptide" evidence="4">
    <location>
        <begin position="1"/>
        <end position="23"/>
    </location>
</feature>
<dbReference type="SUPFAM" id="SSF53850">
    <property type="entry name" value="Periplasmic binding protein-like II"/>
    <property type="match status" value="1"/>
</dbReference>